<dbReference type="RefSeq" id="WP_090714573.1">
    <property type="nucleotide sequence ID" value="NZ_CDSC02000042.1"/>
</dbReference>
<dbReference type="Proteomes" id="UP000198988">
    <property type="component" value="Unassembled WGS sequence"/>
</dbReference>
<proteinExistence type="inferred from homology"/>
<evidence type="ECO:0000256" key="1">
    <source>
        <dbReference type="ARBA" id="ARBA00038283"/>
    </source>
</evidence>
<accession>A0A1H6JK93</accession>
<dbReference type="InterPro" id="IPR036390">
    <property type="entry name" value="WH_DNA-bd_sf"/>
</dbReference>
<gene>
    <name evidence="3" type="ORF">BAZSYMA_ACONTIG131626_0</name>
</gene>
<dbReference type="Gene3D" id="1.10.10.10">
    <property type="entry name" value="Winged helix-like DNA-binding domain superfamily/Winged helix DNA-binding domain"/>
    <property type="match status" value="2"/>
</dbReference>
<sequence>MEKEIKHSVVIKSNSLVSAIYKMPVNSSHLFNIMLRYIDANDVISDDGKLHTITASEFGKLLGIDDKHRYRDLKIATNFLLSATIKVSIDTFTYEKYSIFDTARYAVGEGYTSLAFSRNFLPFIQGLDGDYTRLELAQTLRFKKFASLRIYEKLMQYMQPDGTGWWHVDLTELKQLLSIDENHTYWDNNVFRARVYAPAIQEICDKLYWHIRTIPVRVGRTIFKFEITFRDLDPDGLLFKDSLSRGNKKTRLNNAHRAADARAKVSRLSHLKKIGVK</sequence>
<dbReference type="GO" id="GO:0003887">
    <property type="term" value="F:DNA-directed DNA polymerase activity"/>
    <property type="evidence" value="ECO:0007669"/>
    <property type="project" value="InterPro"/>
</dbReference>
<dbReference type="EMBL" id="CDSC02000042">
    <property type="protein sequence ID" value="SEH61255.1"/>
    <property type="molecule type" value="Genomic_DNA"/>
</dbReference>
<dbReference type="Pfam" id="PF01051">
    <property type="entry name" value="Rep3_N"/>
    <property type="match status" value="1"/>
</dbReference>
<dbReference type="InterPro" id="IPR000525">
    <property type="entry name" value="Initiator_Rep_WH1"/>
</dbReference>
<dbReference type="GO" id="GO:0006270">
    <property type="term" value="P:DNA replication initiation"/>
    <property type="evidence" value="ECO:0007669"/>
    <property type="project" value="InterPro"/>
</dbReference>
<evidence type="ECO:0000313" key="4">
    <source>
        <dbReference type="Proteomes" id="UP000198988"/>
    </source>
</evidence>
<name>A0A1H6JK93_9GAMM</name>
<feature type="domain" description="Initiator Rep protein WH1" evidence="2">
    <location>
        <begin position="10"/>
        <end position="154"/>
    </location>
</feature>
<dbReference type="InterPro" id="IPR036388">
    <property type="entry name" value="WH-like_DNA-bd_sf"/>
</dbReference>
<dbReference type="SUPFAM" id="SSF46785">
    <property type="entry name" value="Winged helix' DNA-binding domain"/>
    <property type="match status" value="2"/>
</dbReference>
<dbReference type="OrthoDB" id="1428208at2"/>
<reference evidence="4" key="1">
    <citation type="submission" date="2016-06" db="EMBL/GenBank/DDBJ databases">
        <authorList>
            <person name="Petersen J."/>
            <person name="Sayavedra L."/>
        </authorList>
    </citation>
    <scope>NUCLEOTIDE SEQUENCE [LARGE SCALE GENOMIC DNA]</scope>
    <source>
        <strain evidence="4">BazSymA</strain>
    </source>
</reference>
<evidence type="ECO:0000313" key="3">
    <source>
        <dbReference type="EMBL" id="SEH61255.1"/>
    </source>
</evidence>
<protein>
    <submittedName>
        <fullName evidence="3">Replication initiator protein</fullName>
    </submittedName>
</protein>
<evidence type="ECO:0000259" key="2">
    <source>
        <dbReference type="Pfam" id="PF01051"/>
    </source>
</evidence>
<comment type="similarity">
    <text evidence="1">Belongs to the initiator RepB protein family.</text>
</comment>
<dbReference type="AlphaFoldDB" id="A0A1H6JK93"/>
<organism evidence="3 4">
    <name type="scientific">Bathymodiolus azoricus thioautotrophic gill symbiont</name>
    <dbReference type="NCBI Taxonomy" id="235205"/>
    <lineage>
        <taxon>Bacteria</taxon>
        <taxon>Pseudomonadati</taxon>
        <taxon>Pseudomonadota</taxon>
        <taxon>Gammaproteobacteria</taxon>
        <taxon>sulfur-oxidizing symbionts</taxon>
    </lineage>
</organism>